<dbReference type="PANTHER" id="PTHR30477">
    <property type="entry name" value="ABC-TRANSPORTER METAL-BINDING PROTEIN"/>
    <property type="match status" value="1"/>
</dbReference>
<evidence type="ECO:0000256" key="2">
    <source>
        <dbReference type="ARBA" id="ARBA00008034"/>
    </source>
</evidence>
<dbReference type="Pfam" id="PF00950">
    <property type="entry name" value="ABC-3"/>
    <property type="match status" value="1"/>
</dbReference>
<evidence type="ECO:0000256" key="7">
    <source>
        <dbReference type="SAM" id="Phobius"/>
    </source>
</evidence>
<evidence type="ECO:0000313" key="8">
    <source>
        <dbReference type="EMBL" id="MDQ0462386.1"/>
    </source>
</evidence>
<comment type="subcellular location">
    <subcellularLocation>
        <location evidence="6">Cell membrane</location>
        <topology evidence="6">Multi-pass membrane protein</topology>
    </subcellularLocation>
    <subcellularLocation>
        <location evidence="1">Membrane</location>
        <topology evidence="1">Multi-pass membrane protein</topology>
    </subcellularLocation>
</comment>
<reference evidence="8 9" key="1">
    <citation type="submission" date="2023-07" db="EMBL/GenBank/DDBJ databases">
        <title>Genomic Encyclopedia of Type Strains, Phase IV (KMG-IV): sequencing the most valuable type-strain genomes for metagenomic binning, comparative biology and taxonomic classification.</title>
        <authorList>
            <person name="Goeker M."/>
        </authorList>
    </citation>
    <scope>NUCLEOTIDE SEQUENCE [LARGE SCALE GENOMIC DNA]</scope>
    <source>
        <strain evidence="8 9">DSM 18695</strain>
    </source>
</reference>
<proteinExistence type="inferred from homology"/>
<dbReference type="SUPFAM" id="SSF81345">
    <property type="entry name" value="ABC transporter involved in vitamin B12 uptake, BtuC"/>
    <property type="match status" value="1"/>
</dbReference>
<evidence type="ECO:0000256" key="6">
    <source>
        <dbReference type="RuleBase" id="RU003943"/>
    </source>
</evidence>
<keyword evidence="6" id="KW-0813">Transport</keyword>
<feature type="transmembrane region" description="Helical" evidence="7">
    <location>
        <begin position="6"/>
        <end position="26"/>
    </location>
</feature>
<dbReference type="EMBL" id="JAUSVS010000001">
    <property type="protein sequence ID" value="MDQ0462386.1"/>
    <property type="molecule type" value="Genomic_DNA"/>
</dbReference>
<feature type="transmembrane region" description="Helical" evidence="7">
    <location>
        <begin position="205"/>
        <end position="225"/>
    </location>
</feature>
<keyword evidence="9" id="KW-1185">Reference proteome</keyword>
<dbReference type="InterPro" id="IPR001626">
    <property type="entry name" value="ABC_TroCD"/>
</dbReference>
<gene>
    <name evidence="8" type="ORF">QO010_000134</name>
</gene>
<sequence length="265" mass="27690">MTDNAIELSILLPAFLAGLLVLATHVPMGQQVLSRGIVFIDLAIAQVAGLGVTIASSFGAEPQGWHVQVAACVAALVGALALTWTEKAWPAVQEALIGVLFVLAACVELLLLANNPHGGEHLKDLLVGQILWVQVSTLIPIAIFYAVALAVWFLARQKLGQIGFYVLFALVVTQSVQLVGVYLVFASLIVPALASRRFAGKLRLWVGYGVGVVGYVAGLLVSSLFDLPTGAAIVVTLVAAFVLAVIGSLVVPSGWRAEAEAAPAH</sequence>
<comment type="similarity">
    <text evidence="2 6">Belongs to the ABC-3 integral membrane protein family.</text>
</comment>
<feature type="transmembrane region" description="Helical" evidence="7">
    <location>
        <begin position="232"/>
        <end position="251"/>
    </location>
</feature>
<dbReference type="Proteomes" id="UP001228905">
    <property type="component" value="Unassembled WGS sequence"/>
</dbReference>
<feature type="transmembrane region" description="Helical" evidence="7">
    <location>
        <begin position="65"/>
        <end position="83"/>
    </location>
</feature>
<feature type="transmembrane region" description="Helical" evidence="7">
    <location>
        <begin position="162"/>
        <end position="185"/>
    </location>
</feature>
<dbReference type="RefSeq" id="WP_307344657.1">
    <property type="nucleotide sequence ID" value="NZ_JAUSVS010000001.1"/>
</dbReference>
<dbReference type="PANTHER" id="PTHR30477:SF19">
    <property type="entry name" value="METAL ABC TRANSPORTER PERMEASE"/>
    <property type="match status" value="1"/>
</dbReference>
<evidence type="ECO:0000256" key="5">
    <source>
        <dbReference type="ARBA" id="ARBA00023136"/>
    </source>
</evidence>
<feature type="transmembrane region" description="Helical" evidence="7">
    <location>
        <begin position="38"/>
        <end position="59"/>
    </location>
</feature>
<accession>A0ABU0IK50</accession>
<evidence type="ECO:0000256" key="4">
    <source>
        <dbReference type="ARBA" id="ARBA00022989"/>
    </source>
</evidence>
<evidence type="ECO:0000256" key="1">
    <source>
        <dbReference type="ARBA" id="ARBA00004141"/>
    </source>
</evidence>
<name>A0ABU0IK50_9CAUL</name>
<protein>
    <submittedName>
        <fullName evidence="8">Zinc/manganese transport system permease protein</fullName>
    </submittedName>
</protein>
<dbReference type="InterPro" id="IPR037294">
    <property type="entry name" value="ABC_BtuC-like"/>
</dbReference>
<feature type="transmembrane region" description="Helical" evidence="7">
    <location>
        <begin position="95"/>
        <end position="113"/>
    </location>
</feature>
<feature type="transmembrane region" description="Helical" evidence="7">
    <location>
        <begin position="133"/>
        <end position="155"/>
    </location>
</feature>
<organism evidence="8 9">
    <name type="scientific">Caulobacter ginsengisoli</name>
    <dbReference type="NCBI Taxonomy" id="400775"/>
    <lineage>
        <taxon>Bacteria</taxon>
        <taxon>Pseudomonadati</taxon>
        <taxon>Pseudomonadota</taxon>
        <taxon>Alphaproteobacteria</taxon>
        <taxon>Caulobacterales</taxon>
        <taxon>Caulobacteraceae</taxon>
        <taxon>Caulobacter</taxon>
    </lineage>
</organism>
<evidence type="ECO:0000313" key="9">
    <source>
        <dbReference type="Proteomes" id="UP001228905"/>
    </source>
</evidence>
<keyword evidence="3 6" id="KW-0812">Transmembrane</keyword>
<keyword evidence="4 7" id="KW-1133">Transmembrane helix</keyword>
<comment type="caution">
    <text evidence="8">The sequence shown here is derived from an EMBL/GenBank/DDBJ whole genome shotgun (WGS) entry which is preliminary data.</text>
</comment>
<keyword evidence="5 7" id="KW-0472">Membrane</keyword>
<evidence type="ECO:0000256" key="3">
    <source>
        <dbReference type="ARBA" id="ARBA00022692"/>
    </source>
</evidence>